<dbReference type="PROSITE" id="PS50157">
    <property type="entry name" value="ZINC_FINGER_C2H2_2"/>
    <property type="match status" value="1"/>
</dbReference>
<dbReference type="InterPro" id="IPR036236">
    <property type="entry name" value="Znf_C2H2_sf"/>
</dbReference>
<protein>
    <submittedName>
        <fullName evidence="4">Zinc finger C2H2-type protein</fullName>
    </submittedName>
</protein>
<reference evidence="4 5" key="1">
    <citation type="submission" date="2020-04" db="EMBL/GenBank/DDBJ databases">
        <title>Advantages and limits of metagenomic assembly and binning of a giant virus.</title>
        <authorList>
            <person name="Schulz F."/>
            <person name="Andreani J."/>
            <person name="Francis R."/>
            <person name="Boudjemaa H."/>
            <person name="Bou Khalil J.Y."/>
            <person name="Lee J."/>
            <person name="La Scola B."/>
            <person name="Woyke T."/>
        </authorList>
    </citation>
    <scope>NUCLEOTIDE SEQUENCE [LARGE SCALE GENOMIC DNA]</scope>
    <source>
        <strain evidence="4 5">FV1/VV64</strain>
    </source>
</reference>
<evidence type="ECO:0000256" key="2">
    <source>
        <dbReference type="SAM" id="Coils"/>
    </source>
</evidence>
<sequence>MGKFICSTCNYESDIKFNYEKHLNTKKHKEKVNQKTNHTNVVPIPYLSHTNNGGEKCNFCGKIYSNSSSLARHKNACSEKKEYEDKMRILEDKYSMEINHLKELLAKETKNSEDKVRMLESENRNLRILLNNAGNIVKTSVSTMSYIVKNYTEAPALESIKNIQALHYEMTSDEFVTRLLYEYRHETLISFIGDLLIKNYKKEDPKKQSIWNSDTSRLTYIIREIINNNNLDWKVDKKGIKTTKYIIEPVLKYISDKLIDYIKNSPIGTKDDSTNKIMEMMMNLKHAQEINKMIDDKVLEDELLKYIAPHLYLVKGDDLLVED</sequence>
<gene>
    <name evidence="4" type="ORF">Fadolivirus_1_1017</name>
</gene>
<proteinExistence type="predicted"/>
<keyword evidence="1" id="KW-0863">Zinc-finger</keyword>
<evidence type="ECO:0000256" key="1">
    <source>
        <dbReference type="PROSITE-ProRule" id="PRU00042"/>
    </source>
</evidence>
<keyword evidence="2" id="KW-0175">Coiled coil</keyword>
<evidence type="ECO:0000313" key="5">
    <source>
        <dbReference type="Proteomes" id="UP001162001"/>
    </source>
</evidence>
<dbReference type="EMBL" id="MT418680">
    <property type="protein sequence ID" value="QKF94475.1"/>
    <property type="molecule type" value="Genomic_DNA"/>
</dbReference>
<evidence type="ECO:0000259" key="3">
    <source>
        <dbReference type="PROSITE" id="PS50157"/>
    </source>
</evidence>
<feature type="coiled-coil region" evidence="2">
    <location>
        <begin position="73"/>
        <end position="122"/>
    </location>
</feature>
<organism evidence="4 5">
    <name type="scientific">Fadolivirus FV1/VV64</name>
    <dbReference type="NCBI Taxonomy" id="3070911"/>
    <lineage>
        <taxon>Viruses</taxon>
        <taxon>Varidnaviria</taxon>
        <taxon>Bamfordvirae</taxon>
        <taxon>Nucleocytoviricota</taxon>
        <taxon>Megaviricetes</taxon>
        <taxon>Imitervirales</taxon>
        <taxon>Mimiviridae</taxon>
        <taxon>Klosneuvirinae</taxon>
        <taxon>Fadolivirus</taxon>
        <taxon>Fadolivirus algeromassiliense</taxon>
    </lineage>
</organism>
<dbReference type="SUPFAM" id="SSF57667">
    <property type="entry name" value="beta-beta-alpha zinc fingers"/>
    <property type="match status" value="1"/>
</dbReference>
<dbReference type="InterPro" id="IPR013087">
    <property type="entry name" value="Znf_C2H2_type"/>
</dbReference>
<dbReference type="Proteomes" id="UP001162001">
    <property type="component" value="Segment"/>
</dbReference>
<evidence type="ECO:0000313" key="4">
    <source>
        <dbReference type="EMBL" id="QKF94475.1"/>
    </source>
</evidence>
<keyword evidence="1" id="KW-0479">Metal-binding</keyword>
<keyword evidence="1" id="KW-0862">Zinc</keyword>
<name>A0A7D3V5U1_9VIRU</name>
<accession>A0A7D3V5U1</accession>
<dbReference type="GO" id="GO:0008270">
    <property type="term" value="F:zinc ion binding"/>
    <property type="evidence" value="ECO:0007669"/>
    <property type="project" value="UniProtKB-KW"/>
</dbReference>
<feature type="domain" description="C2H2-type" evidence="3">
    <location>
        <begin position="55"/>
        <end position="82"/>
    </location>
</feature>
<dbReference type="Gene3D" id="3.30.160.60">
    <property type="entry name" value="Classic Zinc Finger"/>
    <property type="match status" value="1"/>
</dbReference>
<keyword evidence="5" id="KW-1185">Reference proteome</keyword>